<organism evidence="1">
    <name type="scientific">Cryptococcus bacillisporus CA1280</name>
    <dbReference type="NCBI Taxonomy" id="1296109"/>
    <lineage>
        <taxon>Eukaryota</taxon>
        <taxon>Fungi</taxon>
        <taxon>Dikarya</taxon>
        <taxon>Basidiomycota</taxon>
        <taxon>Agaricomycotina</taxon>
        <taxon>Tremellomycetes</taxon>
        <taxon>Tremellales</taxon>
        <taxon>Cryptococcaceae</taxon>
        <taxon>Cryptococcus</taxon>
        <taxon>Cryptococcus gattii species complex</taxon>
    </lineage>
</organism>
<gene>
    <name evidence="1" type="ORF">I312_02453</name>
</gene>
<accession>A0A0D0VNI6</accession>
<sequence>MTKRHTTRNIQGNWNSYHCIERIKQLDETRKPGRRG</sequence>
<dbReference type="AlphaFoldDB" id="A0A0D0VNI6"/>
<dbReference type="OrthoDB" id="10412118at2759"/>
<reference evidence="1" key="1">
    <citation type="submission" date="2015-01" db="EMBL/GenBank/DDBJ databases">
        <title>The Genome Sequence of Cryptococcus gattii CA1280.</title>
        <authorList>
            <consortium name="The Broad Institute Genomics Platform"/>
            <person name="Cuomo C."/>
            <person name="Litvintseva A."/>
            <person name="Chen Y."/>
            <person name="Heitman J."/>
            <person name="Sun S."/>
            <person name="Springer D."/>
            <person name="Dromer F."/>
            <person name="Young S."/>
            <person name="Zeng Q."/>
            <person name="Gargeya S."/>
            <person name="Abouelleil A."/>
            <person name="Alvarado L."/>
            <person name="Chapman S.B."/>
            <person name="Gainer-Dewar J."/>
            <person name="Goldberg J."/>
            <person name="Griggs A."/>
            <person name="Gujja S."/>
            <person name="Hansen M."/>
            <person name="Howarth C."/>
            <person name="Imamovic A."/>
            <person name="Larimer J."/>
            <person name="Murphy C."/>
            <person name="Naylor J."/>
            <person name="Pearson M."/>
            <person name="Priest M."/>
            <person name="Roberts A."/>
            <person name="Saif S."/>
            <person name="Shea T."/>
            <person name="Sykes S."/>
            <person name="Wortman J."/>
            <person name="Nusbaum C."/>
            <person name="Birren B."/>
        </authorList>
    </citation>
    <scope>NUCLEOTIDE SEQUENCE [LARGE SCALE GENOMIC DNA]</scope>
    <source>
        <strain evidence="1">CA1280</strain>
    </source>
</reference>
<name>A0A0D0VNI6_CRYGA</name>
<dbReference type="HOGENOM" id="CLU_3359650_0_0_1"/>
<dbReference type="EMBL" id="KN847978">
    <property type="protein sequence ID" value="KIR47939.1"/>
    <property type="molecule type" value="Genomic_DNA"/>
</dbReference>
<evidence type="ECO:0000313" key="1">
    <source>
        <dbReference type="EMBL" id="KIR47939.1"/>
    </source>
</evidence>
<protein>
    <submittedName>
        <fullName evidence="1">Uncharacterized protein</fullName>
    </submittedName>
</protein>
<proteinExistence type="predicted"/>